<dbReference type="InterPro" id="IPR000719">
    <property type="entry name" value="Prot_kinase_dom"/>
</dbReference>
<dbReference type="InterPro" id="IPR045272">
    <property type="entry name" value="ANXUR1/2-like"/>
</dbReference>
<dbReference type="InterPro" id="IPR001245">
    <property type="entry name" value="Ser-Thr/Tyr_kinase_cat_dom"/>
</dbReference>
<keyword evidence="2" id="KW-0418">Kinase</keyword>
<dbReference type="Proteomes" id="UP000233837">
    <property type="component" value="Unassembled WGS sequence"/>
</dbReference>
<accession>A0A2I0X685</accession>
<dbReference type="Gene3D" id="1.10.510.10">
    <property type="entry name" value="Transferase(Phosphotransferase) domain 1"/>
    <property type="match status" value="1"/>
</dbReference>
<dbReference type="SUPFAM" id="SSF56112">
    <property type="entry name" value="Protein kinase-like (PK-like)"/>
    <property type="match status" value="1"/>
</dbReference>
<feature type="domain" description="Protein kinase" evidence="1">
    <location>
        <begin position="1"/>
        <end position="64"/>
    </location>
</feature>
<keyword evidence="2" id="KW-0675">Receptor</keyword>
<keyword evidence="3" id="KW-1185">Reference proteome</keyword>
<protein>
    <submittedName>
        <fullName evidence="2">Calmodulin-binding receptor-like cytoplasmic kinase 2</fullName>
    </submittedName>
</protein>
<dbReference type="GO" id="GO:0005886">
    <property type="term" value="C:plasma membrane"/>
    <property type="evidence" value="ECO:0007669"/>
    <property type="project" value="TreeGrafter"/>
</dbReference>
<dbReference type="Pfam" id="PF07714">
    <property type="entry name" value="PK_Tyr_Ser-Thr"/>
    <property type="match status" value="1"/>
</dbReference>
<keyword evidence="2" id="KW-0808">Transferase</keyword>
<sequence length="64" mass="7503">MEFQTEIKTLARVEHFNLVRFIGYVEQDGEKVVVVEYVPNGTLRDHLDCEFYGIPLILKLLCLF</sequence>
<dbReference type="GO" id="GO:0004714">
    <property type="term" value="F:transmembrane receptor protein tyrosine kinase activity"/>
    <property type="evidence" value="ECO:0007669"/>
    <property type="project" value="InterPro"/>
</dbReference>
<organism evidence="2 3">
    <name type="scientific">Dendrobium catenatum</name>
    <dbReference type="NCBI Taxonomy" id="906689"/>
    <lineage>
        <taxon>Eukaryota</taxon>
        <taxon>Viridiplantae</taxon>
        <taxon>Streptophyta</taxon>
        <taxon>Embryophyta</taxon>
        <taxon>Tracheophyta</taxon>
        <taxon>Spermatophyta</taxon>
        <taxon>Magnoliopsida</taxon>
        <taxon>Liliopsida</taxon>
        <taxon>Asparagales</taxon>
        <taxon>Orchidaceae</taxon>
        <taxon>Epidendroideae</taxon>
        <taxon>Malaxideae</taxon>
        <taxon>Dendrobiinae</taxon>
        <taxon>Dendrobium</taxon>
    </lineage>
</organism>
<name>A0A2I0X685_9ASPA</name>
<dbReference type="PROSITE" id="PS50011">
    <property type="entry name" value="PROTEIN_KINASE_DOM"/>
    <property type="match status" value="1"/>
</dbReference>
<evidence type="ECO:0000313" key="3">
    <source>
        <dbReference type="Proteomes" id="UP000233837"/>
    </source>
</evidence>
<reference evidence="2 3" key="1">
    <citation type="journal article" date="2016" name="Sci. Rep.">
        <title>The Dendrobium catenatum Lindl. genome sequence provides insights into polysaccharide synthase, floral development and adaptive evolution.</title>
        <authorList>
            <person name="Zhang G.Q."/>
            <person name="Xu Q."/>
            <person name="Bian C."/>
            <person name="Tsai W.C."/>
            <person name="Yeh C.M."/>
            <person name="Liu K.W."/>
            <person name="Yoshida K."/>
            <person name="Zhang L.S."/>
            <person name="Chang S.B."/>
            <person name="Chen F."/>
            <person name="Shi Y."/>
            <person name="Su Y.Y."/>
            <person name="Zhang Y.Q."/>
            <person name="Chen L.J."/>
            <person name="Yin Y."/>
            <person name="Lin M."/>
            <person name="Huang H."/>
            <person name="Deng H."/>
            <person name="Wang Z.W."/>
            <person name="Zhu S.L."/>
            <person name="Zhao X."/>
            <person name="Deng C."/>
            <person name="Niu S.C."/>
            <person name="Huang J."/>
            <person name="Wang M."/>
            <person name="Liu G.H."/>
            <person name="Yang H.J."/>
            <person name="Xiao X.J."/>
            <person name="Hsiao Y.Y."/>
            <person name="Wu W.L."/>
            <person name="Chen Y.Y."/>
            <person name="Mitsuda N."/>
            <person name="Ohme-Takagi M."/>
            <person name="Luo Y.B."/>
            <person name="Van de Peer Y."/>
            <person name="Liu Z.J."/>
        </authorList>
    </citation>
    <scope>NUCLEOTIDE SEQUENCE [LARGE SCALE GENOMIC DNA]</scope>
    <source>
        <tissue evidence="2">The whole plant</tissue>
    </source>
</reference>
<dbReference type="PANTHER" id="PTHR27003">
    <property type="entry name" value="OS07G0166700 PROTEIN"/>
    <property type="match status" value="1"/>
</dbReference>
<dbReference type="AlphaFoldDB" id="A0A2I0X685"/>
<gene>
    <name evidence="2" type="primary">CRCK2</name>
    <name evidence="2" type="ORF">MA16_Dca016522</name>
</gene>
<reference evidence="2 3" key="2">
    <citation type="journal article" date="2017" name="Nature">
        <title>The Apostasia genome and the evolution of orchids.</title>
        <authorList>
            <person name="Zhang G.Q."/>
            <person name="Liu K.W."/>
            <person name="Li Z."/>
            <person name="Lohaus R."/>
            <person name="Hsiao Y.Y."/>
            <person name="Niu S.C."/>
            <person name="Wang J.Y."/>
            <person name="Lin Y.C."/>
            <person name="Xu Q."/>
            <person name="Chen L.J."/>
            <person name="Yoshida K."/>
            <person name="Fujiwara S."/>
            <person name="Wang Z.W."/>
            <person name="Zhang Y.Q."/>
            <person name="Mitsuda N."/>
            <person name="Wang M."/>
            <person name="Liu G.H."/>
            <person name="Pecoraro L."/>
            <person name="Huang H.X."/>
            <person name="Xiao X.J."/>
            <person name="Lin M."/>
            <person name="Wu X.Y."/>
            <person name="Wu W.L."/>
            <person name="Chen Y.Y."/>
            <person name="Chang S.B."/>
            <person name="Sakamoto S."/>
            <person name="Ohme-Takagi M."/>
            <person name="Yagi M."/>
            <person name="Zeng S.J."/>
            <person name="Shen C.Y."/>
            <person name="Yeh C.M."/>
            <person name="Luo Y.B."/>
            <person name="Tsai W.C."/>
            <person name="Van de Peer Y."/>
            <person name="Liu Z.J."/>
        </authorList>
    </citation>
    <scope>NUCLEOTIDE SEQUENCE [LARGE SCALE GENOMIC DNA]</scope>
    <source>
        <tissue evidence="2">The whole plant</tissue>
    </source>
</reference>
<dbReference type="InterPro" id="IPR011009">
    <property type="entry name" value="Kinase-like_dom_sf"/>
</dbReference>
<dbReference type="PANTHER" id="PTHR27003:SF311">
    <property type="entry name" value="PROTEIN KINASE DOMAIN-CONTAINING PROTEIN"/>
    <property type="match status" value="1"/>
</dbReference>
<evidence type="ECO:0000259" key="1">
    <source>
        <dbReference type="PROSITE" id="PS50011"/>
    </source>
</evidence>
<proteinExistence type="predicted"/>
<dbReference type="EMBL" id="KZ502113">
    <property type="protein sequence ID" value="PKU83413.1"/>
    <property type="molecule type" value="Genomic_DNA"/>
</dbReference>
<evidence type="ECO:0000313" key="2">
    <source>
        <dbReference type="EMBL" id="PKU83413.1"/>
    </source>
</evidence>
<dbReference type="GO" id="GO:0009506">
    <property type="term" value="C:plasmodesma"/>
    <property type="evidence" value="ECO:0007669"/>
    <property type="project" value="TreeGrafter"/>
</dbReference>
<dbReference type="GO" id="GO:0005524">
    <property type="term" value="F:ATP binding"/>
    <property type="evidence" value="ECO:0007669"/>
    <property type="project" value="InterPro"/>
</dbReference>